<name>A0A2W5PG48_9BACT</name>
<organism evidence="1 2">
    <name type="scientific">Micavibrio aeruginosavorus</name>
    <dbReference type="NCBI Taxonomy" id="349221"/>
    <lineage>
        <taxon>Bacteria</taxon>
        <taxon>Pseudomonadati</taxon>
        <taxon>Bdellovibrionota</taxon>
        <taxon>Bdellovibrionia</taxon>
        <taxon>Bdellovibrionales</taxon>
        <taxon>Pseudobdellovibrionaceae</taxon>
        <taxon>Micavibrio</taxon>
    </lineage>
</organism>
<proteinExistence type="predicted"/>
<dbReference type="Proteomes" id="UP000249417">
    <property type="component" value="Unassembled WGS sequence"/>
</dbReference>
<sequence>MQTHTAKADVAIRIHTAIQAMAEEPEMGTDAMKVLMLYAGMLVECAFLFDNCEEALEGAFARMADLLECEPYAGDLGGRALPPSTIIDFDTEQGRSLAREFFEEWLDCSYEFQDMVLYLIQQSFARWEMFGMPRSESFRILVEATYKSMAFELAAQELCDALIEQKIGIMQWKLADSVAALAGCAGYKLAQSHEGRDQCCWFRGSDLPDLLDQTAYVMTQEAVRHGLCSTTDWRFGLPANDTPANPPTSLIREMEPVCAGFFKAIEMFDLNDQAVACAKAAGRMLAITSGGKKPELEPAIAKPLAMAAITESYKSVCVEYAFMA</sequence>
<reference evidence="1 2" key="1">
    <citation type="submission" date="2017-08" db="EMBL/GenBank/DDBJ databases">
        <title>Infants hospitalized years apart are colonized by the same room-sourced microbial strains.</title>
        <authorList>
            <person name="Brooks B."/>
            <person name="Olm M.R."/>
            <person name="Firek B.A."/>
            <person name="Baker R."/>
            <person name="Thomas B.C."/>
            <person name="Morowitz M.J."/>
            <person name="Banfield J.F."/>
        </authorList>
    </citation>
    <scope>NUCLEOTIDE SEQUENCE [LARGE SCALE GENOMIC DNA]</scope>
    <source>
        <strain evidence="1">S2_005_002_R2_29</strain>
    </source>
</reference>
<accession>A0A2W5PG48</accession>
<evidence type="ECO:0000313" key="1">
    <source>
        <dbReference type="EMBL" id="PZQ43527.1"/>
    </source>
</evidence>
<dbReference type="EMBL" id="QFQB01000148">
    <property type="protein sequence ID" value="PZQ43527.1"/>
    <property type="molecule type" value="Genomic_DNA"/>
</dbReference>
<comment type="caution">
    <text evidence="1">The sequence shown here is derived from an EMBL/GenBank/DDBJ whole genome shotgun (WGS) entry which is preliminary data.</text>
</comment>
<dbReference type="AlphaFoldDB" id="A0A2W5PG48"/>
<protein>
    <submittedName>
        <fullName evidence="1">Uncharacterized protein</fullName>
    </submittedName>
</protein>
<evidence type="ECO:0000313" key="2">
    <source>
        <dbReference type="Proteomes" id="UP000249417"/>
    </source>
</evidence>
<gene>
    <name evidence="1" type="ORF">DI551_11980</name>
</gene>